<dbReference type="InterPro" id="IPR027417">
    <property type="entry name" value="P-loop_NTPase"/>
</dbReference>
<reference evidence="2" key="1">
    <citation type="submission" date="2021-01" db="EMBL/GenBank/DDBJ databases">
        <authorList>
            <consortium name="Genoscope - CEA"/>
            <person name="William W."/>
        </authorList>
    </citation>
    <scope>NUCLEOTIDE SEQUENCE</scope>
</reference>
<dbReference type="AlphaFoldDB" id="A0A816IW18"/>
<protein>
    <submittedName>
        <fullName evidence="2">(rape) hypothetical protein</fullName>
    </submittedName>
</protein>
<organism evidence="2">
    <name type="scientific">Brassica napus</name>
    <name type="common">Rape</name>
    <dbReference type="NCBI Taxonomy" id="3708"/>
    <lineage>
        <taxon>Eukaryota</taxon>
        <taxon>Viridiplantae</taxon>
        <taxon>Streptophyta</taxon>
        <taxon>Embryophyta</taxon>
        <taxon>Tracheophyta</taxon>
        <taxon>Spermatophyta</taxon>
        <taxon>Magnoliopsida</taxon>
        <taxon>eudicotyledons</taxon>
        <taxon>Gunneridae</taxon>
        <taxon>Pentapetalae</taxon>
        <taxon>rosids</taxon>
        <taxon>malvids</taxon>
        <taxon>Brassicales</taxon>
        <taxon>Brassicaceae</taxon>
        <taxon>Brassiceae</taxon>
        <taxon>Brassica</taxon>
    </lineage>
</organism>
<gene>
    <name evidence="2" type="ORF">DARMORV10_C03P90800.1</name>
</gene>
<dbReference type="Pfam" id="PF00931">
    <property type="entry name" value="NB-ARC"/>
    <property type="match status" value="1"/>
</dbReference>
<dbReference type="Proteomes" id="UP001295469">
    <property type="component" value="Chromosome C03"/>
</dbReference>
<dbReference type="InterPro" id="IPR002182">
    <property type="entry name" value="NB-ARC"/>
</dbReference>
<feature type="domain" description="NB-ARC" evidence="1">
    <location>
        <begin position="2"/>
        <end position="59"/>
    </location>
</feature>
<evidence type="ECO:0000259" key="1">
    <source>
        <dbReference type="Pfam" id="PF00931"/>
    </source>
</evidence>
<sequence length="63" mass="7293">IKTRFILFLDDVLEKVDLGKSGVPPPNAQKRSKVVFTTCTEEVCKEMREKTKIKVDKLVWERA</sequence>
<dbReference type="Gene3D" id="3.40.50.300">
    <property type="entry name" value="P-loop containing nucleotide triphosphate hydrolases"/>
    <property type="match status" value="1"/>
</dbReference>
<dbReference type="GO" id="GO:0043531">
    <property type="term" value="F:ADP binding"/>
    <property type="evidence" value="ECO:0007669"/>
    <property type="project" value="InterPro"/>
</dbReference>
<name>A0A816IW18_BRANA</name>
<proteinExistence type="predicted"/>
<dbReference type="EMBL" id="HG994367">
    <property type="protein sequence ID" value="CAF1712458.1"/>
    <property type="molecule type" value="Genomic_DNA"/>
</dbReference>
<feature type="non-terminal residue" evidence="2">
    <location>
        <position position="63"/>
    </location>
</feature>
<evidence type="ECO:0000313" key="2">
    <source>
        <dbReference type="EMBL" id="CAF1712458.1"/>
    </source>
</evidence>
<accession>A0A816IW18</accession>